<reference evidence="1 2" key="1">
    <citation type="journal article" date="2023" name="Science">
        <title>Complex scaffold remodeling in plant triterpene biosynthesis.</title>
        <authorList>
            <person name="De La Pena R."/>
            <person name="Hodgson H."/>
            <person name="Liu J.C."/>
            <person name="Stephenson M.J."/>
            <person name="Martin A.C."/>
            <person name="Owen C."/>
            <person name="Harkess A."/>
            <person name="Leebens-Mack J."/>
            <person name="Jimenez L.E."/>
            <person name="Osbourn A."/>
            <person name="Sattely E.S."/>
        </authorList>
    </citation>
    <scope>NUCLEOTIDE SEQUENCE [LARGE SCALE GENOMIC DNA]</scope>
    <source>
        <strain evidence="2">cv. JPN11</strain>
        <tissue evidence="1">Leaf</tissue>
    </source>
</reference>
<gene>
    <name evidence="1" type="ORF">OWV82_015467</name>
</gene>
<protein>
    <submittedName>
        <fullName evidence="1">Uncharacterized protein</fullName>
    </submittedName>
</protein>
<accession>A0ACC1XPG6</accession>
<proteinExistence type="predicted"/>
<sequence>MGGGKHDESDKGLFLHGHHHGAPGYGYPPAPGQSPPPGADPPQDDLPMNMRRSKRDRGLRSPVGRGSSISFEKGSARMKAISDCFQNNQWYPSGSSEGPNQTQEGKVIVLWRRLKRILFVCRKF</sequence>
<organism evidence="1 2">
    <name type="scientific">Melia azedarach</name>
    <name type="common">Chinaberry tree</name>
    <dbReference type="NCBI Taxonomy" id="155640"/>
    <lineage>
        <taxon>Eukaryota</taxon>
        <taxon>Viridiplantae</taxon>
        <taxon>Streptophyta</taxon>
        <taxon>Embryophyta</taxon>
        <taxon>Tracheophyta</taxon>
        <taxon>Spermatophyta</taxon>
        <taxon>Magnoliopsida</taxon>
        <taxon>eudicotyledons</taxon>
        <taxon>Gunneridae</taxon>
        <taxon>Pentapetalae</taxon>
        <taxon>rosids</taxon>
        <taxon>malvids</taxon>
        <taxon>Sapindales</taxon>
        <taxon>Meliaceae</taxon>
        <taxon>Melia</taxon>
    </lineage>
</organism>
<evidence type="ECO:0000313" key="1">
    <source>
        <dbReference type="EMBL" id="KAJ4713362.1"/>
    </source>
</evidence>
<keyword evidence="2" id="KW-1185">Reference proteome</keyword>
<name>A0ACC1XPG6_MELAZ</name>
<evidence type="ECO:0000313" key="2">
    <source>
        <dbReference type="Proteomes" id="UP001164539"/>
    </source>
</evidence>
<dbReference type="Proteomes" id="UP001164539">
    <property type="component" value="Chromosome 8"/>
</dbReference>
<dbReference type="EMBL" id="CM051401">
    <property type="protein sequence ID" value="KAJ4713362.1"/>
    <property type="molecule type" value="Genomic_DNA"/>
</dbReference>
<comment type="caution">
    <text evidence="1">The sequence shown here is derived from an EMBL/GenBank/DDBJ whole genome shotgun (WGS) entry which is preliminary data.</text>
</comment>